<gene>
    <name evidence="1" type="ORF">H8S17_00785</name>
</gene>
<dbReference type="EMBL" id="JACOPH010000001">
    <property type="protein sequence ID" value="MBC5712754.1"/>
    <property type="molecule type" value="Genomic_DNA"/>
</dbReference>
<evidence type="ECO:0000313" key="2">
    <source>
        <dbReference type="Proteomes" id="UP000606720"/>
    </source>
</evidence>
<dbReference type="AlphaFoldDB" id="A0A923LKZ2"/>
<accession>A0A923LKZ2</accession>
<protein>
    <submittedName>
        <fullName evidence="1">Uncharacterized protein</fullName>
    </submittedName>
</protein>
<name>A0A923LKZ2_9FIRM</name>
<reference evidence="1" key="1">
    <citation type="submission" date="2020-08" db="EMBL/GenBank/DDBJ databases">
        <title>Genome public.</title>
        <authorList>
            <person name="Liu C."/>
            <person name="Sun Q."/>
        </authorList>
    </citation>
    <scope>NUCLEOTIDE SEQUENCE</scope>
    <source>
        <strain evidence="1">BX1005</strain>
    </source>
</reference>
<sequence>MQVKNSKVFQYLKSNDNTFKVADGSPDLPASVVEEYAQEIHDILVNKGFTYMNCHVILHIVNDVLREERDITRI</sequence>
<comment type="caution">
    <text evidence="1">The sequence shown here is derived from an EMBL/GenBank/DDBJ whole genome shotgun (WGS) entry which is preliminary data.</text>
</comment>
<proteinExistence type="predicted"/>
<evidence type="ECO:0000313" key="1">
    <source>
        <dbReference type="EMBL" id="MBC5712754.1"/>
    </source>
</evidence>
<dbReference type="Proteomes" id="UP000606720">
    <property type="component" value="Unassembled WGS sequence"/>
</dbReference>
<organism evidence="1 2">
    <name type="scientific">Roseburia zhanii</name>
    <dbReference type="NCBI Taxonomy" id="2763064"/>
    <lineage>
        <taxon>Bacteria</taxon>
        <taxon>Bacillati</taxon>
        <taxon>Bacillota</taxon>
        <taxon>Clostridia</taxon>
        <taxon>Lachnospirales</taxon>
        <taxon>Lachnospiraceae</taxon>
        <taxon>Roseburia</taxon>
    </lineage>
</organism>
<keyword evidence="2" id="KW-1185">Reference proteome</keyword>
<dbReference type="RefSeq" id="WP_186865826.1">
    <property type="nucleotide sequence ID" value="NZ_JACOPH010000001.1"/>
</dbReference>